<sequence length="91" mass="10576">MRALVEKGKLSKLTIFYNSRKNDKAPEKEMENAFSPDLPTRYVDMNSLDSVGVHDLFVRGGKASQYYNHGVYFEETQTARVWRLKSGEWEL</sequence>
<accession>A0A1F5ETC3</accession>
<dbReference type="Proteomes" id="UP000177390">
    <property type="component" value="Unassembled WGS sequence"/>
</dbReference>
<comment type="caution">
    <text evidence="1">The sequence shown here is derived from an EMBL/GenBank/DDBJ whole genome shotgun (WGS) entry which is preliminary data.</text>
</comment>
<reference evidence="1 2" key="1">
    <citation type="journal article" date="2016" name="Nat. Commun.">
        <title>Thousands of microbial genomes shed light on interconnected biogeochemical processes in an aquifer system.</title>
        <authorList>
            <person name="Anantharaman K."/>
            <person name="Brown C.T."/>
            <person name="Hug L.A."/>
            <person name="Sharon I."/>
            <person name="Castelle C.J."/>
            <person name="Probst A.J."/>
            <person name="Thomas B.C."/>
            <person name="Singh A."/>
            <person name="Wilkins M.J."/>
            <person name="Karaoz U."/>
            <person name="Brodie E.L."/>
            <person name="Williams K.H."/>
            <person name="Hubbard S.S."/>
            <person name="Banfield J.F."/>
        </authorList>
    </citation>
    <scope>NUCLEOTIDE SEQUENCE [LARGE SCALE GENOMIC DNA]</scope>
</reference>
<evidence type="ECO:0000313" key="2">
    <source>
        <dbReference type="Proteomes" id="UP000177390"/>
    </source>
</evidence>
<protein>
    <submittedName>
        <fullName evidence="1">Uncharacterized protein</fullName>
    </submittedName>
</protein>
<dbReference type="EMBL" id="MFAH01000049">
    <property type="protein sequence ID" value="OGD70639.1"/>
    <property type="molecule type" value="Genomic_DNA"/>
</dbReference>
<name>A0A1F5ETC3_9BACT</name>
<proteinExistence type="predicted"/>
<dbReference type="AlphaFoldDB" id="A0A1F5ETC3"/>
<gene>
    <name evidence="1" type="ORF">A3D09_00060</name>
</gene>
<evidence type="ECO:0000313" key="1">
    <source>
        <dbReference type="EMBL" id="OGD70639.1"/>
    </source>
</evidence>
<organism evidence="1 2">
    <name type="scientific">Candidatus Collierbacteria bacterium RIFCSPHIGHO2_02_FULL_49_10</name>
    <dbReference type="NCBI Taxonomy" id="1817723"/>
    <lineage>
        <taxon>Bacteria</taxon>
        <taxon>Candidatus Collieribacteriota</taxon>
    </lineage>
</organism>